<sequence>MHSSPRKIAFLGCGNMGSAILLGLLDALDGVNFGDDPTWNFTACTKTERSAAALVERLSQHATRVQVLHGQSETILVEADVVILGVKPYLAKGILSKPGVGQALAGKLVISLMAGVSVDEMPRNPPVQRHMS</sequence>
<evidence type="ECO:0000313" key="4">
    <source>
        <dbReference type="EMBL" id="CAH0030823.1"/>
    </source>
</evidence>
<reference evidence="4" key="1">
    <citation type="submission" date="2021-10" db="EMBL/GenBank/DDBJ databases">
        <authorList>
            <person name="Piombo E."/>
        </authorList>
    </citation>
    <scope>NUCLEOTIDE SEQUENCE</scope>
</reference>
<dbReference type="Gene3D" id="3.40.50.720">
    <property type="entry name" value="NAD(P)-binding Rossmann-like Domain"/>
    <property type="match status" value="1"/>
</dbReference>
<keyword evidence="5" id="KW-1185">Reference proteome</keyword>
<dbReference type="EMBL" id="CABFNQ020000741">
    <property type="protein sequence ID" value="CAH0030823.1"/>
    <property type="molecule type" value="Genomic_DNA"/>
</dbReference>
<feature type="chain" id="PRO_5040463465" description="Pyrroline-5-carboxylate reductase catalytic N-terminal domain-containing protein" evidence="2">
    <location>
        <begin position="31"/>
        <end position="132"/>
    </location>
</feature>
<evidence type="ECO:0000256" key="1">
    <source>
        <dbReference type="ARBA" id="ARBA00005525"/>
    </source>
</evidence>
<comment type="caution">
    <text evidence="4">The sequence shown here is derived from an EMBL/GenBank/DDBJ whole genome shotgun (WGS) entry which is preliminary data.</text>
</comment>
<name>A0A9N9YME9_9HYPO</name>
<comment type="similarity">
    <text evidence="1">Belongs to the pyrroline-5-carboxylate reductase family.</text>
</comment>
<evidence type="ECO:0000313" key="5">
    <source>
        <dbReference type="Proteomes" id="UP000696573"/>
    </source>
</evidence>
<dbReference type="OrthoDB" id="10263291at2759"/>
<gene>
    <name evidence="4" type="ORF">CRHIZ90672A_00009659</name>
</gene>
<dbReference type="Pfam" id="PF03807">
    <property type="entry name" value="F420_oxidored"/>
    <property type="match status" value="1"/>
</dbReference>
<protein>
    <recommendedName>
        <fullName evidence="3">Pyrroline-5-carboxylate reductase catalytic N-terminal domain-containing protein</fullName>
    </recommendedName>
</protein>
<dbReference type="InterPro" id="IPR028939">
    <property type="entry name" value="P5C_Rdtase_cat_N"/>
</dbReference>
<dbReference type="PANTHER" id="PTHR11645">
    <property type="entry name" value="PYRROLINE-5-CARBOXYLATE REDUCTASE"/>
    <property type="match status" value="1"/>
</dbReference>
<dbReference type="GO" id="GO:0055129">
    <property type="term" value="P:L-proline biosynthetic process"/>
    <property type="evidence" value="ECO:0007669"/>
    <property type="project" value="TreeGrafter"/>
</dbReference>
<proteinExistence type="inferred from homology"/>
<dbReference type="SUPFAM" id="SSF51735">
    <property type="entry name" value="NAD(P)-binding Rossmann-fold domains"/>
    <property type="match status" value="1"/>
</dbReference>
<keyword evidence="2" id="KW-0732">Signal</keyword>
<dbReference type="GO" id="GO:0004735">
    <property type="term" value="F:pyrroline-5-carboxylate reductase activity"/>
    <property type="evidence" value="ECO:0007669"/>
    <property type="project" value="TreeGrafter"/>
</dbReference>
<dbReference type="PANTHER" id="PTHR11645:SF21">
    <property type="entry name" value="HYPOTHETICAL PYRROLINE-5-CARBOXYLATE REDUCTASE (EUROFUNG)"/>
    <property type="match status" value="1"/>
</dbReference>
<evidence type="ECO:0000259" key="3">
    <source>
        <dbReference type="Pfam" id="PF03807"/>
    </source>
</evidence>
<dbReference type="InterPro" id="IPR036291">
    <property type="entry name" value="NAD(P)-bd_dom_sf"/>
</dbReference>
<dbReference type="Proteomes" id="UP000696573">
    <property type="component" value="Unassembled WGS sequence"/>
</dbReference>
<feature type="domain" description="Pyrroline-5-carboxylate reductase catalytic N-terminal" evidence="3">
    <location>
        <begin position="7"/>
        <end position="115"/>
    </location>
</feature>
<feature type="signal peptide" evidence="2">
    <location>
        <begin position="1"/>
        <end position="30"/>
    </location>
</feature>
<accession>A0A9N9YME9</accession>
<evidence type="ECO:0000256" key="2">
    <source>
        <dbReference type="SAM" id="SignalP"/>
    </source>
</evidence>
<organism evidence="4 5">
    <name type="scientific">Clonostachys rhizophaga</name>
    <dbReference type="NCBI Taxonomy" id="160324"/>
    <lineage>
        <taxon>Eukaryota</taxon>
        <taxon>Fungi</taxon>
        <taxon>Dikarya</taxon>
        <taxon>Ascomycota</taxon>
        <taxon>Pezizomycotina</taxon>
        <taxon>Sordariomycetes</taxon>
        <taxon>Hypocreomycetidae</taxon>
        <taxon>Hypocreales</taxon>
        <taxon>Bionectriaceae</taxon>
        <taxon>Clonostachys</taxon>
    </lineage>
</organism>
<dbReference type="AlphaFoldDB" id="A0A9N9YME9"/>